<dbReference type="Pfam" id="PF00326">
    <property type="entry name" value="Peptidase_S9"/>
    <property type="match status" value="1"/>
</dbReference>
<dbReference type="GO" id="GO:0008239">
    <property type="term" value="F:dipeptidyl-peptidase activity"/>
    <property type="evidence" value="ECO:0007669"/>
    <property type="project" value="TreeGrafter"/>
</dbReference>
<evidence type="ECO:0000259" key="3">
    <source>
        <dbReference type="Pfam" id="PF00930"/>
    </source>
</evidence>
<keyword evidence="1" id="KW-0732">Signal</keyword>
<feature type="signal peptide" evidence="1">
    <location>
        <begin position="1"/>
        <end position="22"/>
    </location>
</feature>
<dbReference type="SUPFAM" id="SSF53474">
    <property type="entry name" value="alpha/beta-Hydrolases"/>
    <property type="match status" value="1"/>
</dbReference>
<dbReference type="Gene3D" id="2.140.10.30">
    <property type="entry name" value="Dipeptidylpeptidase IV, N-terminal domain"/>
    <property type="match status" value="1"/>
</dbReference>
<accession>A0A9Q3RZR0</accession>
<proteinExistence type="predicted"/>
<reference evidence="4" key="1">
    <citation type="submission" date="2021-06" db="EMBL/GenBank/DDBJ databases">
        <title>50 bacteria genomes isolated from Dapeng, Shenzhen, China.</title>
        <authorList>
            <person name="Zheng W."/>
            <person name="Yu S."/>
            <person name="Huang Y."/>
        </authorList>
    </citation>
    <scope>NUCLEOTIDE SEQUENCE</scope>
    <source>
        <strain evidence="4">DP4N28-2</strain>
    </source>
</reference>
<dbReference type="Proteomes" id="UP000824927">
    <property type="component" value="Unassembled WGS sequence"/>
</dbReference>
<dbReference type="InterPro" id="IPR029058">
    <property type="entry name" value="AB_hydrolase_fold"/>
</dbReference>
<evidence type="ECO:0000256" key="1">
    <source>
        <dbReference type="SAM" id="SignalP"/>
    </source>
</evidence>
<feature type="domain" description="Dipeptidylpeptidase IV N-terminal" evidence="3">
    <location>
        <begin position="150"/>
        <end position="460"/>
    </location>
</feature>
<dbReference type="Pfam" id="PF00930">
    <property type="entry name" value="DPPIV_N"/>
    <property type="match status" value="1"/>
</dbReference>
<evidence type="ECO:0000259" key="2">
    <source>
        <dbReference type="Pfam" id="PF00326"/>
    </source>
</evidence>
<dbReference type="InterPro" id="IPR002469">
    <property type="entry name" value="Peptidase_S9B_N"/>
</dbReference>
<name>A0A9Q3RZR0_9SPHN</name>
<dbReference type="AlphaFoldDB" id="A0A9Q3RZR0"/>
<dbReference type="PANTHER" id="PTHR11731:SF193">
    <property type="entry name" value="DIPEPTIDYL PEPTIDASE 9"/>
    <property type="match status" value="1"/>
</dbReference>
<gene>
    <name evidence="4" type="ORF">KUV31_04090</name>
</gene>
<dbReference type="EMBL" id="JAHVKP010000001">
    <property type="protein sequence ID" value="MBY6217514.1"/>
    <property type="molecule type" value="Genomic_DNA"/>
</dbReference>
<feature type="domain" description="Peptidase S9 prolyl oligopeptidase catalytic" evidence="2">
    <location>
        <begin position="549"/>
        <end position="741"/>
    </location>
</feature>
<dbReference type="PANTHER" id="PTHR11731">
    <property type="entry name" value="PROTEASE FAMILY S9B,C DIPEPTIDYL-PEPTIDASE IV-RELATED"/>
    <property type="match status" value="1"/>
</dbReference>
<dbReference type="RefSeq" id="WP_222404605.1">
    <property type="nucleotide sequence ID" value="NZ_JAHVKP010000001.1"/>
</dbReference>
<sequence>MKSLRLAAALALGTSLVSPAMADHHANSQETAAMDLTFERVFASPDLDGPSPRQAKLSPDGRYLTVLRNREEDLSRYDLWAFDRETSEWSMLVDSEALGTGRELSEDEKMQRERARVGSLKGIISYQWTSDGTGVLVPLDGDLYLARIGGDVVRLTDTEESELNPSLSTKGKYVSFVRDRQLWVGEVGGEAAPITPREGDTIRWGEAEFVAQEEMSRLTGYWWGPNDQRIAVQRTDESPVGIVTRAAIGATGTKVFDQRYPVAGSDNAIVELFLMNPDGSNRVKVDLGENTDIYVARVDWAPDDYLYVQRQNREQTILEMLKVDPATGASEVLFTENAAADDYWINLSDNYKFLNDGSLIWWSERDGYGHLYLLKDDQWQQLTSGAWVVTKLLGYNSDAGRLYFQANADGVLEQHIYALDMSCDPHCVERLTEEGYTHSASMDGKGQTLLISRSNDDTPPQSYIADATGKRLAWIEENALDGDHPYAPFLASHRPTKYGTIPAEDGTPLYWEMITPEMEPGKQYPVYFYHYGGPGPQIVNKGWNGALRQAIVDKGYIWFALDNRGSANRGVAFEQPIYRAMGGVEVRDQKAGAEYLKTLDFVDPDKIAIDGWSYGGYMTLKQLQADPGLYAAGISGAPVTKWELYDTHYTERFMGTPQDDAEAYEKASAIPDATEIVDPLLLIHGMADDNVVFENATEIISVMQEANVPFEMMLYPGYTHRVSGEQISPHRYNTVFRFLESHGVTPPE</sequence>
<dbReference type="Gene3D" id="3.40.50.1820">
    <property type="entry name" value="alpha/beta hydrolase"/>
    <property type="match status" value="1"/>
</dbReference>
<organism evidence="4 5">
    <name type="scientific">Qipengyuania aquimaris</name>
    <dbReference type="NCBI Taxonomy" id="255984"/>
    <lineage>
        <taxon>Bacteria</taxon>
        <taxon>Pseudomonadati</taxon>
        <taxon>Pseudomonadota</taxon>
        <taxon>Alphaproteobacteria</taxon>
        <taxon>Sphingomonadales</taxon>
        <taxon>Erythrobacteraceae</taxon>
        <taxon>Qipengyuania</taxon>
    </lineage>
</organism>
<dbReference type="GO" id="GO:0008236">
    <property type="term" value="F:serine-type peptidase activity"/>
    <property type="evidence" value="ECO:0007669"/>
    <property type="project" value="InterPro"/>
</dbReference>
<evidence type="ECO:0000313" key="5">
    <source>
        <dbReference type="Proteomes" id="UP000824927"/>
    </source>
</evidence>
<protein>
    <submittedName>
        <fullName evidence="4">S9 family peptidase</fullName>
    </submittedName>
</protein>
<dbReference type="InterPro" id="IPR001375">
    <property type="entry name" value="Peptidase_S9_cat"/>
</dbReference>
<dbReference type="InterPro" id="IPR050278">
    <property type="entry name" value="Serine_Prot_S9B/DPPIV"/>
</dbReference>
<comment type="caution">
    <text evidence="4">The sequence shown here is derived from an EMBL/GenBank/DDBJ whole genome shotgun (WGS) entry which is preliminary data.</text>
</comment>
<dbReference type="GO" id="GO:0006508">
    <property type="term" value="P:proteolysis"/>
    <property type="evidence" value="ECO:0007669"/>
    <property type="project" value="InterPro"/>
</dbReference>
<evidence type="ECO:0000313" key="4">
    <source>
        <dbReference type="EMBL" id="MBY6217514.1"/>
    </source>
</evidence>
<feature type="chain" id="PRO_5040161223" evidence="1">
    <location>
        <begin position="23"/>
        <end position="748"/>
    </location>
</feature>
<dbReference type="SUPFAM" id="SSF82171">
    <property type="entry name" value="DPP6 N-terminal domain-like"/>
    <property type="match status" value="1"/>
</dbReference>